<sequence>MRISLTRAIRTAILGLALVLAVAPAASAQGTLSALQTDVDQIARRARPSVVTVFALRTEAVAKAAASAAPVPPRVRTRVGSGVAVDEHLVLTTASVVLEAERLLVSTANGLQVEAEIVGVDPVFNLALLSVPTLRLPPIRFAAARSARVGDWVISLGTSYNAQPTQSLGNVAQRHREPGQALLQLTNTVYPGNSGAAALNIHGELVGLVTGELGFPALSGGDADADRGPGGASFAMPVESLRPVLESLKTQGRVRHGYLGVKTLAASLESDREGGPSTPIGALVEGIIGGSPAQRVGLRPGDLIVAFDGERVETPDQLARWVLATPPGRTVTIVWVRREVGYNGAVVLNESPERVPAWLAGAGADPPEEPHKVAELDREIRRLSQELDRQRDATGSPPR</sequence>
<accession>A0A538U8C7</accession>
<dbReference type="PANTHER" id="PTHR22939">
    <property type="entry name" value="SERINE PROTEASE FAMILY S1C HTRA-RELATED"/>
    <property type="match status" value="1"/>
</dbReference>
<keyword evidence="4" id="KW-0732">Signal</keyword>
<dbReference type="GO" id="GO:0004252">
    <property type="term" value="F:serine-type endopeptidase activity"/>
    <property type="evidence" value="ECO:0007669"/>
    <property type="project" value="InterPro"/>
</dbReference>
<dbReference type="InterPro" id="IPR043504">
    <property type="entry name" value="Peptidase_S1_PA_chymotrypsin"/>
</dbReference>
<dbReference type="InterPro" id="IPR001478">
    <property type="entry name" value="PDZ"/>
</dbReference>
<comment type="similarity">
    <text evidence="1">Belongs to the peptidase S1C family.</text>
</comment>
<dbReference type="Pfam" id="PF13365">
    <property type="entry name" value="Trypsin_2"/>
    <property type="match status" value="1"/>
</dbReference>
<feature type="signal peptide" evidence="4">
    <location>
        <begin position="1"/>
        <end position="28"/>
    </location>
</feature>
<protein>
    <submittedName>
        <fullName evidence="6">PDZ domain-containing protein</fullName>
    </submittedName>
</protein>
<name>A0A538U8C7_UNCEI</name>
<dbReference type="GO" id="GO:0006508">
    <property type="term" value="P:proteolysis"/>
    <property type="evidence" value="ECO:0007669"/>
    <property type="project" value="UniProtKB-KW"/>
</dbReference>
<evidence type="ECO:0000256" key="3">
    <source>
        <dbReference type="ARBA" id="ARBA00022801"/>
    </source>
</evidence>
<dbReference type="SUPFAM" id="SSF50156">
    <property type="entry name" value="PDZ domain-like"/>
    <property type="match status" value="1"/>
</dbReference>
<dbReference type="InterPro" id="IPR001940">
    <property type="entry name" value="Peptidase_S1C"/>
</dbReference>
<comment type="caution">
    <text evidence="6">The sequence shown here is derived from an EMBL/GenBank/DDBJ whole genome shotgun (WGS) entry which is preliminary data.</text>
</comment>
<evidence type="ECO:0000256" key="2">
    <source>
        <dbReference type="ARBA" id="ARBA00022670"/>
    </source>
</evidence>
<dbReference type="SMART" id="SM00228">
    <property type="entry name" value="PDZ"/>
    <property type="match status" value="1"/>
</dbReference>
<dbReference type="Gene3D" id="2.30.42.10">
    <property type="match status" value="1"/>
</dbReference>
<organism evidence="6 7">
    <name type="scientific">Eiseniibacteriota bacterium</name>
    <dbReference type="NCBI Taxonomy" id="2212470"/>
    <lineage>
        <taxon>Bacteria</taxon>
        <taxon>Candidatus Eiseniibacteriota</taxon>
    </lineage>
</organism>
<dbReference type="PROSITE" id="PS50106">
    <property type="entry name" value="PDZ"/>
    <property type="match status" value="1"/>
</dbReference>
<evidence type="ECO:0000259" key="5">
    <source>
        <dbReference type="PROSITE" id="PS50106"/>
    </source>
</evidence>
<feature type="domain" description="PDZ" evidence="5">
    <location>
        <begin position="253"/>
        <end position="313"/>
    </location>
</feature>
<reference evidence="6 7" key="1">
    <citation type="journal article" date="2019" name="Nat. Microbiol.">
        <title>Mediterranean grassland soil C-N compound turnover is dependent on rainfall and depth, and is mediated by genomically divergent microorganisms.</title>
        <authorList>
            <person name="Diamond S."/>
            <person name="Andeer P.F."/>
            <person name="Li Z."/>
            <person name="Crits-Christoph A."/>
            <person name="Burstein D."/>
            <person name="Anantharaman K."/>
            <person name="Lane K.R."/>
            <person name="Thomas B.C."/>
            <person name="Pan C."/>
            <person name="Northen T.R."/>
            <person name="Banfield J.F."/>
        </authorList>
    </citation>
    <scope>NUCLEOTIDE SEQUENCE [LARGE SCALE GENOMIC DNA]</scope>
    <source>
        <strain evidence="6">WS_11</strain>
    </source>
</reference>
<feature type="chain" id="PRO_5022139360" evidence="4">
    <location>
        <begin position="29"/>
        <end position="399"/>
    </location>
</feature>
<dbReference type="PRINTS" id="PR00834">
    <property type="entry name" value="PROTEASES2C"/>
</dbReference>
<evidence type="ECO:0000256" key="4">
    <source>
        <dbReference type="SAM" id="SignalP"/>
    </source>
</evidence>
<dbReference type="Pfam" id="PF17820">
    <property type="entry name" value="PDZ_6"/>
    <property type="match status" value="1"/>
</dbReference>
<evidence type="ECO:0000313" key="7">
    <source>
        <dbReference type="Proteomes" id="UP000319771"/>
    </source>
</evidence>
<dbReference type="InterPro" id="IPR041489">
    <property type="entry name" value="PDZ_6"/>
</dbReference>
<dbReference type="Proteomes" id="UP000319771">
    <property type="component" value="Unassembled WGS sequence"/>
</dbReference>
<gene>
    <name evidence="6" type="ORF">E6K81_08775</name>
</gene>
<dbReference type="EMBL" id="VBPB01000129">
    <property type="protein sequence ID" value="TMQ71959.1"/>
    <property type="molecule type" value="Genomic_DNA"/>
</dbReference>
<dbReference type="InterPro" id="IPR036034">
    <property type="entry name" value="PDZ_sf"/>
</dbReference>
<evidence type="ECO:0000256" key="1">
    <source>
        <dbReference type="ARBA" id="ARBA00010541"/>
    </source>
</evidence>
<keyword evidence="2" id="KW-0645">Protease</keyword>
<keyword evidence="3" id="KW-0378">Hydrolase</keyword>
<evidence type="ECO:0000313" key="6">
    <source>
        <dbReference type="EMBL" id="TMQ71959.1"/>
    </source>
</evidence>
<proteinExistence type="inferred from homology"/>
<dbReference type="PANTHER" id="PTHR22939:SF129">
    <property type="entry name" value="SERINE PROTEASE HTRA2, MITOCHONDRIAL"/>
    <property type="match status" value="1"/>
</dbReference>
<dbReference type="Gene3D" id="2.40.10.10">
    <property type="entry name" value="Trypsin-like serine proteases"/>
    <property type="match status" value="2"/>
</dbReference>
<dbReference type="AlphaFoldDB" id="A0A538U8C7"/>
<dbReference type="SUPFAM" id="SSF50494">
    <property type="entry name" value="Trypsin-like serine proteases"/>
    <property type="match status" value="1"/>
</dbReference>
<dbReference type="InterPro" id="IPR009003">
    <property type="entry name" value="Peptidase_S1_PA"/>
</dbReference>